<dbReference type="AlphaFoldDB" id="A0A7Z1HNL2"/>
<reference evidence="2 3" key="1">
    <citation type="submission" date="2017-10" db="EMBL/GenBank/DDBJ databases">
        <title>Characterization of the Virulence Potential of Salmonella enterica Isolates Carrying Incompatibility Group FIB Plasmids using Caco-2 Intestinal Epithelial Cells.</title>
        <authorList>
            <person name="Sanad Y."/>
            <person name="Khajanchi B."/>
            <person name="Deck J."/>
            <person name="Cox J."/>
            <person name="Thaker R."/>
            <person name="Han J."/>
            <person name="Nayak R."/>
            <person name="Foley S."/>
        </authorList>
    </citation>
    <scope>NUCLEOTIDE SEQUENCE [LARGE SCALE GENOMIC DNA]</scope>
    <source>
        <strain evidence="2 3">SE853</strain>
    </source>
</reference>
<evidence type="ECO:0000313" key="2">
    <source>
        <dbReference type="EMBL" id="PHP45187.1"/>
    </source>
</evidence>
<comment type="caution">
    <text evidence="2">The sequence shown here is derived from an EMBL/GenBank/DDBJ whole genome shotgun (WGS) entry which is preliminary data.</text>
</comment>
<feature type="domain" description="DUF4034" evidence="1">
    <location>
        <begin position="1"/>
        <end position="43"/>
    </location>
</feature>
<gene>
    <name evidence="2" type="ORF">CR088_29125</name>
</gene>
<sequence>YIPFRMPRWGGSHEEIRELLESSVCDHLSAAEREHLELLIWWDDHRDLRIKEVDSPAEQERIIAKAEEISLRAHIQESRHNTLKWLRVCYSALDDNDAL</sequence>
<evidence type="ECO:0000313" key="3">
    <source>
        <dbReference type="Proteomes" id="UP000221568"/>
    </source>
</evidence>
<dbReference type="Proteomes" id="UP000221568">
    <property type="component" value="Unassembled WGS sequence"/>
</dbReference>
<name>A0A7Z1HNL2_SALDU</name>
<dbReference type="Pfam" id="PF13226">
    <property type="entry name" value="DUF4034"/>
    <property type="match status" value="1"/>
</dbReference>
<accession>A0A7Z1HNL2</accession>
<dbReference type="RefSeq" id="WP_154708893.1">
    <property type="nucleotide sequence ID" value="NZ_PDOM01000478.1"/>
</dbReference>
<protein>
    <recommendedName>
        <fullName evidence="1">DUF4034 domain-containing protein</fullName>
    </recommendedName>
</protein>
<dbReference type="InterPro" id="IPR025115">
    <property type="entry name" value="DUF4034"/>
</dbReference>
<organism evidence="2 3">
    <name type="scientific">Salmonella dublin</name>
    <dbReference type="NCBI Taxonomy" id="98360"/>
    <lineage>
        <taxon>Bacteria</taxon>
        <taxon>Pseudomonadati</taxon>
        <taxon>Pseudomonadota</taxon>
        <taxon>Gammaproteobacteria</taxon>
        <taxon>Enterobacterales</taxon>
        <taxon>Enterobacteriaceae</taxon>
        <taxon>Salmonella</taxon>
    </lineage>
</organism>
<evidence type="ECO:0000259" key="1">
    <source>
        <dbReference type="Pfam" id="PF13226"/>
    </source>
</evidence>
<dbReference type="EMBL" id="PDOM01000478">
    <property type="protein sequence ID" value="PHP45187.1"/>
    <property type="molecule type" value="Genomic_DNA"/>
</dbReference>
<feature type="non-terminal residue" evidence="2">
    <location>
        <position position="1"/>
    </location>
</feature>
<proteinExistence type="predicted"/>
<feature type="non-terminal residue" evidence="2">
    <location>
        <position position="99"/>
    </location>
</feature>